<evidence type="ECO:0000313" key="15">
    <source>
        <dbReference type="Proteomes" id="UP000001072"/>
    </source>
</evidence>
<dbReference type="InterPro" id="IPR002355">
    <property type="entry name" value="Cu_oxidase_Cu_BS"/>
</dbReference>
<dbReference type="OrthoDB" id="2121828at2759"/>
<evidence type="ECO:0000256" key="2">
    <source>
        <dbReference type="ARBA" id="ARBA00001935"/>
    </source>
</evidence>
<feature type="domain" description="Plastocyanin-like" evidence="13">
    <location>
        <begin position="45"/>
        <end position="160"/>
    </location>
</feature>
<evidence type="ECO:0000256" key="5">
    <source>
        <dbReference type="ARBA" id="ARBA00022723"/>
    </source>
</evidence>
<dbReference type="VEuPathDB" id="FungiDB:MELLADRAFT_48734"/>
<dbReference type="Pfam" id="PF00394">
    <property type="entry name" value="Cu-oxidase"/>
    <property type="match status" value="1"/>
</dbReference>
<keyword evidence="5" id="KW-0479">Metal-binding</keyword>
<evidence type="ECO:0000256" key="9">
    <source>
        <dbReference type="SAM" id="MobiDB-lite"/>
    </source>
</evidence>
<dbReference type="GO" id="GO:0005507">
    <property type="term" value="F:copper ion binding"/>
    <property type="evidence" value="ECO:0007669"/>
    <property type="project" value="InterPro"/>
</dbReference>
<dbReference type="NCBIfam" id="TIGR03390">
    <property type="entry name" value="ascorbOXfungal"/>
    <property type="match status" value="1"/>
</dbReference>
<organism evidence="15">
    <name type="scientific">Melampsora larici-populina (strain 98AG31 / pathotype 3-4-7)</name>
    <name type="common">Poplar leaf rust fungus</name>
    <dbReference type="NCBI Taxonomy" id="747676"/>
    <lineage>
        <taxon>Eukaryota</taxon>
        <taxon>Fungi</taxon>
        <taxon>Dikarya</taxon>
        <taxon>Basidiomycota</taxon>
        <taxon>Pucciniomycotina</taxon>
        <taxon>Pucciniomycetes</taxon>
        <taxon>Pucciniales</taxon>
        <taxon>Melampsoraceae</taxon>
        <taxon>Melampsora</taxon>
    </lineage>
</organism>
<dbReference type="InParanoid" id="F4RPK9"/>
<dbReference type="EC" id="1.10.3.2" evidence="4"/>
<dbReference type="InterPro" id="IPR008972">
    <property type="entry name" value="Cupredoxin"/>
</dbReference>
<dbReference type="EMBL" id="GL883112">
    <property type="protein sequence ID" value="EGG05707.1"/>
    <property type="molecule type" value="Genomic_DNA"/>
</dbReference>
<keyword evidence="15" id="KW-1185">Reference proteome</keyword>
<dbReference type="InterPro" id="IPR017762">
    <property type="entry name" value="Multicopper_oxidase_fun"/>
</dbReference>
<feature type="region of interest" description="Disordered" evidence="9">
    <location>
        <begin position="583"/>
        <end position="619"/>
    </location>
</feature>
<feature type="signal peptide" evidence="10">
    <location>
        <begin position="1"/>
        <end position="25"/>
    </location>
</feature>
<evidence type="ECO:0000256" key="6">
    <source>
        <dbReference type="ARBA" id="ARBA00023002"/>
    </source>
</evidence>
<sequence length="619" mass="68282">MFTHIIMRSVAIAPLLSSWLSIVSAATTPAVGSNSFTPNVVLVISQTNVQADCTIRPSVTVNGTSPGPELRFKEGDKLWIRVINTLPEHNSTIHFHGLSQFGSPFADGTEKTAQFAINPNGGYFDYEFQLQPGSAGNYIYHAHVGNQLSTAHGAFIVEDDTKPPYSYDDEITLLMSDYYHTVDEEIETNLHSTPFKWVGEPQSLLVNGNALGTCDPSTAKYGCVSDCHHHTILVKPDTTYRVRVIGITSLAFLYFAFEDHPHLEVIGVDGGYVKAAKTDHIEVHSGQRYSFLLKTKSEAKLKALNGKRDFWGRIESKWRPAKVHGAFVLRYAETNSLDLSHTTNDLDLKLNTSLPDVDVQASISINSPTTSEVNRRIIISGQQLKSPEGTIKWFVNGKSYVETEPQLPFLVRAYTTGLKPDYEAASKNNGFDPTVGAYPIKLGEVVEMVFLNLASTTNVSEAHPWHLHGQAAYVVGNGLGAFSDEELAKQEAARKHQPIARDTQMVFAGKGATYSNTTVPTGTQTGWMVLRMKAETPGAFLLHCHIQPHAFMGMGVVLLIGMENLPPLPQDFLKEYITPTPPPLPQSYFSHDPNRPKVKKGTTRSYRSRLPRSSSVELL</sequence>
<dbReference type="PANTHER" id="PTHR11709:SF394">
    <property type="entry name" value="FI03373P-RELATED"/>
    <property type="match status" value="1"/>
</dbReference>
<protein>
    <recommendedName>
        <fullName evidence="4">laccase</fullName>
        <ecNumber evidence="4">1.10.3.2</ecNumber>
    </recommendedName>
</protein>
<keyword evidence="7" id="KW-0186">Copper</keyword>
<dbReference type="InterPro" id="IPR011707">
    <property type="entry name" value="Cu-oxidase-like_N"/>
</dbReference>
<dbReference type="STRING" id="747676.F4RPK9"/>
<feature type="chain" id="PRO_5003317829" description="laccase" evidence="10">
    <location>
        <begin position="26"/>
        <end position="619"/>
    </location>
</feature>
<dbReference type="GO" id="GO:0052716">
    <property type="term" value="F:hydroquinone:oxygen oxidoreductase activity"/>
    <property type="evidence" value="ECO:0007669"/>
    <property type="project" value="UniProtKB-EC"/>
</dbReference>
<reference evidence="15" key="1">
    <citation type="journal article" date="2011" name="Proc. Natl. Acad. Sci. U.S.A.">
        <title>Obligate biotrophy features unraveled by the genomic analysis of rust fungi.</title>
        <authorList>
            <person name="Duplessis S."/>
            <person name="Cuomo C.A."/>
            <person name="Lin Y.-C."/>
            <person name="Aerts A."/>
            <person name="Tisserant E."/>
            <person name="Veneault-Fourrey C."/>
            <person name="Joly D.L."/>
            <person name="Hacquard S."/>
            <person name="Amselem J."/>
            <person name="Cantarel B.L."/>
            <person name="Chiu R."/>
            <person name="Coutinho P.M."/>
            <person name="Feau N."/>
            <person name="Field M."/>
            <person name="Frey P."/>
            <person name="Gelhaye E."/>
            <person name="Goldberg J."/>
            <person name="Grabherr M.G."/>
            <person name="Kodira C.D."/>
            <person name="Kohler A."/>
            <person name="Kuees U."/>
            <person name="Lindquist E.A."/>
            <person name="Lucas S.M."/>
            <person name="Mago R."/>
            <person name="Mauceli E."/>
            <person name="Morin E."/>
            <person name="Murat C."/>
            <person name="Pangilinan J.L."/>
            <person name="Park R."/>
            <person name="Pearson M."/>
            <person name="Quesneville H."/>
            <person name="Rouhier N."/>
            <person name="Sakthikumar S."/>
            <person name="Salamov A.A."/>
            <person name="Schmutz J."/>
            <person name="Selles B."/>
            <person name="Shapiro H."/>
            <person name="Tanguay P."/>
            <person name="Tuskan G.A."/>
            <person name="Henrissat B."/>
            <person name="Van de Peer Y."/>
            <person name="Rouze P."/>
            <person name="Ellis J.G."/>
            <person name="Dodds P.N."/>
            <person name="Schein J.E."/>
            <person name="Zhong S."/>
            <person name="Hamelin R.C."/>
            <person name="Grigoriev I.V."/>
            <person name="Szabo L.J."/>
            <person name="Martin F."/>
        </authorList>
    </citation>
    <scope>NUCLEOTIDE SEQUENCE [LARGE SCALE GENOMIC DNA]</scope>
    <source>
        <strain evidence="15">98AG31 / pathotype 3-4-7</strain>
    </source>
</reference>
<dbReference type="InterPro" id="IPR045087">
    <property type="entry name" value="Cu-oxidase_fam"/>
</dbReference>
<gene>
    <name evidence="14" type="ORF">MELLADRAFT_48734</name>
</gene>
<feature type="domain" description="Plastocyanin-like" evidence="11">
    <location>
        <begin position="170"/>
        <end position="298"/>
    </location>
</feature>
<feature type="compositionally biased region" description="Basic residues" evidence="9">
    <location>
        <begin position="596"/>
        <end position="610"/>
    </location>
</feature>
<name>F4RPK9_MELLP</name>
<dbReference type="Proteomes" id="UP000001072">
    <property type="component" value="Unassembled WGS sequence"/>
</dbReference>
<keyword evidence="8" id="KW-0325">Glycoprotein</keyword>
<comment type="catalytic activity">
    <reaction evidence="1">
        <text>4 hydroquinone + O2 = 4 benzosemiquinone + 2 H2O</text>
        <dbReference type="Rhea" id="RHEA:11276"/>
        <dbReference type="ChEBI" id="CHEBI:15377"/>
        <dbReference type="ChEBI" id="CHEBI:15379"/>
        <dbReference type="ChEBI" id="CHEBI:17594"/>
        <dbReference type="ChEBI" id="CHEBI:17977"/>
        <dbReference type="EC" id="1.10.3.2"/>
    </reaction>
</comment>
<dbReference type="Pfam" id="PF07732">
    <property type="entry name" value="Cu-oxidase_3"/>
    <property type="match status" value="1"/>
</dbReference>
<evidence type="ECO:0000256" key="1">
    <source>
        <dbReference type="ARBA" id="ARBA00000349"/>
    </source>
</evidence>
<dbReference type="SUPFAM" id="SSF49503">
    <property type="entry name" value="Cupredoxins"/>
    <property type="match status" value="3"/>
</dbReference>
<evidence type="ECO:0000259" key="11">
    <source>
        <dbReference type="Pfam" id="PF00394"/>
    </source>
</evidence>
<evidence type="ECO:0000313" key="14">
    <source>
        <dbReference type="EMBL" id="EGG05707.1"/>
    </source>
</evidence>
<dbReference type="InterPro" id="IPR035666">
    <property type="entry name" value="MCO_CuRO_3"/>
</dbReference>
<evidence type="ECO:0000256" key="3">
    <source>
        <dbReference type="ARBA" id="ARBA00010609"/>
    </source>
</evidence>
<keyword evidence="6" id="KW-0560">Oxidoreductase</keyword>
<evidence type="ECO:0000256" key="4">
    <source>
        <dbReference type="ARBA" id="ARBA00012297"/>
    </source>
</evidence>
<dbReference type="eggNOG" id="KOG1263">
    <property type="taxonomic scope" value="Eukaryota"/>
</dbReference>
<accession>F4RPK9</accession>
<dbReference type="InterPro" id="IPR033138">
    <property type="entry name" value="Cu_oxidase_CS"/>
</dbReference>
<dbReference type="PROSITE" id="PS00079">
    <property type="entry name" value="MULTICOPPER_OXIDASE1"/>
    <property type="match status" value="1"/>
</dbReference>
<dbReference type="KEGG" id="mlr:MELLADRAFT_48734"/>
<dbReference type="Gene3D" id="2.60.40.420">
    <property type="entry name" value="Cupredoxins - blue copper proteins"/>
    <property type="match status" value="3"/>
</dbReference>
<dbReference type="InterPro" id="IPR001117">
    <property type="entry name" value="Cu-oxidase_2nd"/>
</dbReference>
<evidence type="ECO:0000256" key="8">
    <source>
        <dbReference type="ARBA" id="ARBA00023180"/>
    </source>
</evidence>
<feature type="domain" description="Plastocyanin-like" evidence="12">
    <location>
        <begin position="416"/>
        <end position="560"/>
    </location>
</feature>
<evidence type="ECO:0000256" key="7">
    <source>
        <dbReference type="ARBA" id="ARBA00023008"/>
    </source>
</evidence>
<dbReference type="AlphaFoldDB" id="F4RPK9"/>
<comment type="cofactor">
    <cofactor evidence="2">
        <name>Cu cation</name>
        <dbReference type="ChEBI" id="CHEBI:23378"/>
    </cofactor>
</comment>
<evidence type="ECO:0000256" key="10">
    <source>
        <dbReference type="SAM" id="SignalP"/>
    </source>
</evidence>
<dbReference type="CDD" id="cd13895">
    <property type="entry name" value="CuRO_3_AAO_like_2"/>
    <property type="match status" value="1"/>
</dbReference>
<dbReference type="InterPro" id="IPR011706">
    <property type="entry name" value="Cu-oxidase_C"/>
</dbReference>
<keyword evidence="10" id="KW-0732">Signal</keyword>
<dbReference type="GeneID" id="18928547"/>
<dbReference type="HOGENOM" id="CLU_006504_8_3_1"/>
<evidence type="ECO:0000259" key="12">
    <source>
        <dbReference type="Pfam" id="PF07731"/>
    </source>
</evidence>
<comment type="similarity">
    <text evidence="3">Belongs to the multicopper oxidase family.</text>
</comment>
<dbReference type="RefSeq" id="XP_007411196.1">
    <property type="nucleotide sequence ID" value="XM_007411134.1"/>
</dbReference>
<dbReference type="CDD" id="cd13873">
    <property type="entry name" value="CuRO_2_AAO_like_2"/>
    <property type="match status" value="1"/>
</dbReference>
<dbReference type="PANTHER" id="PTHR11709">
    <property type="entry name" value="MULTI-COPPER OXIDASE"/>
    <property type="match status" value="1"/>
</dbReference>
<dbReference type="Pfam" id="PF07731">
    <property type="entry name" value="Cu-oxidase_2"/>
    <property type="match status" value="1"/>
</dbReference>
<dbReference type="PROSITE" id="PS00080">
    <property type="entry name" value="MULTICOPPER_OXIDASE2"/>
    <property type="match status" value="1"/>
</dbReference>
<evidence type="ECO:0000259" key="13">
    <source>
        <dbReference type="Pfam" id="PF07732"/>
    </source>
</evidence>
<proteinExistence type="inferred from homology"/>